<dbReference type="OrthoDB" id="4205169at2"/>
<organism evidence="1 2">
    <name type="scientific">Paractinoplanes brasiliensis</name>
    <dbReference type="NCBI Taxonomy" id="52695"/>
    <lineage>
        <taxon>Bacteria</taxon>
        <taxon>Bacillati</taxon>
        <taxon>Actinomycetota</taxon>
        <taxon>Actinomycetes</taxon>
        <taxon>Micromonosporales</taxon>
        <taxon>Micromonosporaceae</taxon>
        <taxon>Paractinoplanes</taxon>
    </lineage>
</organism>
<gene>
    <name evidence="1" type="ORF">C8E87_5532</name>
</gene>
<keyword evidence="2" id="KW-1185">Reference proteome</keyword>
<dbReference type="EMBL" id="SNWR01000001">
    <property type="protein sequence ID" value="TDO41789.1"/>
    <property type="molecule type" value="Genomic_DNA"/>
</dbReference>
<evidence type="ECO:0000313" key="2">
    <source>
        <dbReference type="Proteomes" id="UP000294901"/>
    </source>
</evidence>
<dbReference type="RefSeq" id="WP_133875769.1">
    <property type="nucleotide sequence ID" value="NZ_BOMD01000064.1"/>
</dbReference>
<dbReference type="Proteomes" id="UP000294901">
    <property type="component" value="Unassembled WGS sequence"/>
</dbReference>
<accession>A0A4R6JYG8</accession>
<evidence type="ECO:0000313" key="1">
    <source>
        <dbReference type="EMBL" id="TDO41789.1"/>
    </source>
</evidence>
<dbReference type="AlphaFoldDB" id="A0A4R6JYG8"/>
<comment type="caution">
    <text evidence="1">The sequence shown here is derived from an EMBL/GenBank/DDBJ whole genome shotgun (WGS) entry which is preliminary data.</text>
</comment>
<sequence length="133" mass="15059">MVIRPSDEWREGVAEEAALVKAGSLEQEDAVLGKLHPPDLLVRFDEIFDSFERDVAGLRNPSDEEVLIVVQKAVFALNALNDDYESDAIATEERTVLCQYIDRALTEAGLDLDALSARREIPREDITDEWRTW</sequence>
<reference evidence="1 2" key="1">
    <citation type="submission" date="2019-03" db="EMBL/GenBank/DDBJ databases">
        <title>Sequencing the genomes of 1000 actinobacteria strains.</title>
        <authorList>
            <person name="Klenk H.-P."/>
        </authorList>
    </citation>
    <scope>NUCLEOTIDE SEQUENCE [LARGE SCALE GENOMIC DNA]</scope>
    <source>
        <strain evidence="1 2">DSM 43805</strain>
    </source>
</reference>
<protein>
    <submittedName>
        <fullName evidence="1">Uncharacterized protein</fullName>
    </submittedName>
</protein>
<name>A0A4R6JYG8_9ACTN</name>
<proteinExistence type="predicted"/>